<comment type="caution">
    <text evidence="1">The sequence shown here is derived from an EMBL/GenBank/DDBJ whole genome shotgun (WGS) entry which is preliminary data.</text>
</comment>
<dbReference type="EMBL" id="MFQR01000060">
    <property type="protein sequence ID" value="OGH83821.1"/>
    <property type="molecule type" value="Genomic_DNA"/>
</dbReference>
<dbReference type="Proteomes" id="UP000177803">
    <property type="component" value="Unassembled WGS sequence"/>
</dbReference>
<evidence type="ECO:0000313" key="2">
    <source>
        <dbReference type="Proteomes" id="UP000177803"/>
    </source>
</evidence>
<name>A0A1F6NIT0_9BACT</name>
<sequence length="169" mass="19004">MPHDGKWDARKFAYFTGKLTGLPEDRRAETLELYEDIAEYVETRFSLKVYLPHKVSDPVAHKDWTPAQIDQLDRRAVTMSSFVIAMVNDDSVGAGIEIELAYHAAKPVFLLVEKDKLDARLVSRLTRGNPTVAVIIGYTDINDMLEQLGDAIAETAQKYTRLPPALDLI</sequence>
<evidence type="ECO:0008006" key="3">
    <source>
        <dbReference type="Google" id="ProtNLM"/>
    </source>
</evidence>
<organism evidence="1 2">
    <name type="scientific">Candidatus Magasanikbacteria bacterium RIFOXYA2_FULL_44_8</name>
    <dbReference type="NCBI Taxonomy" id="1798696"/>
    <lineage>
        <taxon>Bacteria</taxon>
        <taxon>Candidatus Magasanikiibacteriota</taxon>
    </lineage>
</organism>
<dbReference type="Gene3D" id="3.40.50.450">
    <property type="match status" value="1"/>
</dbReference>
<proteinExistence type="predicted"/>
<gene>
    <name evidence="1" type="ORF">A2261_03285</name>
</gene>
<dbReference type="AlphaFoldDB" id="A0A1F6NIT0"/>
<dbReference type="SUPFAM" id="SSF52309">
    <property type="entry name" value="N-(deoxy)ribosyltransferase-like"/>
    <property type="match status" value="1"/>
</dbReference>
<evidence type="ECO:0000313" key="1">
    <source>
        <dbReference type="EMBL" id="OGH83821.1"/>
    </source>
</evidence>
<accession>A0A1F6NIT0</accession>
<protein>
    <recommendedName>
        <fullName evidence="3">Nucleoside 2-deoxyribosyltransferase</fullName>
    </recommendedName>
</protein>
<reference evidence="1 2" key="1">
    <citation type="journal article" date="2016" name="Nat. Commun.">
        <title>Thousands of microbial genomes shed light on interconnected biogeochemical processes in an aquifer system.</title>
        <authorList>
            <person name="Anantharaman K."/>
            <person name="Brown C.T."/>
            <person name="Hug L.A."/>
            <person name="Sharon I."/>
            <person name="Castelle C.J."/>
            <person name="Probst A.J."/>
            <person name="Thomas B.C."/>
            <person name="Singh A."/>
            <person name="Wilkins M.J."/>
            <person name="Karaoz U."/>
            <person name="Brodie E.L."/>
            <person name="Williams K.H."/>
            <person name="Hubbard S.S."/>
            <person name="Banfield J.F."/>
        </authorList>
    </citation>
    <scope>NUCLEOTIDE SEQUENCE [LARGE SCALE GENOMIC DNA]</scope>
</reference>